<protein>
    <recommendedName>
        <fullName evidence="1">mRNA m(6)A methyltransferase</fullName>
        <ecNumber evidence="1">2.1.1.348</ecNumber>
    </recommendedName>
</protein>
<dbReference type="PANTHER" id="PTHR12829:SF7">
    <property type="entry name" value="N6-ADENOSINE-METHYLTRANSFERASE CATALYTIC SUBUNIT"/>
    <property type="match status" value="1"/>
</dbReference>
<evidence type="ECO:0000313" key="8">
    <source>
        <dbReference type="EMBL" id="KAG7170769.1"/>
    </source>
</evidence>
<keyword evidence="4" id="KW-0949">S-adenosyl-L-methionine</keyword>
<feature type="region of interest" description="Disordered" evidence="7">
    <location>
        <begin position="105"/>
        <end position="151"/>
    </location>
</feature>
<reference evidence="8" key="1">
    <citation type="journal article" date="2021" name="Sci. Adv.">
        <title>The American lobster genome reveals insights on longevity, neural, and immune adaptations.</title>
        <authorList>
            <person name="Polinski J.M."/>
            <person name="Zimin A.V."/>
            <person name="Clark K.F."/>
            <person name="Kohn A.B."/>
            <person name="Sadowski N."/>
            <person name="Timp W."/>
            <person name="Ptitsyn A."/>
            <person name="Khanna P."/>
            <person name="Romanova D.Y."/>
            <person name="Williams P."/>
            <person name="Greenwood S.J."/>
            <person name="Moroz L.L."/>
            <person name="Walt D.R."/>
            <person name="Bodnar A.G."/>
        </authorList>
    </citation>
    <scope>NUCLEOTIDE SEQUENCE</scope>
    <source>
        <strain evidence="8">GMGI-L3</strain>
    </source>
</reference>
<evidence type="ECO:0000313" key="9">
    <source>
        <dbReference type="Proteomes" id="UP000747542"/>
    </source>
</evidence>
<dbReference type="PROSITE" id="PS51143">
    <property type="entry name" value="MT_A70"/>
    <property type="match status" value="1"/>
</dbReference>
<dbReference type="SUPFAM" id="SSF53335">
    <property type="entry name" value="S-adenosyl-L-methionine-dependent methyltransferases"/>
    <property type="match status" value="1"/>
</dbReference>
<sequence length="472" mass="53658">MLTATPNGNDDSSLECALLECLNGALPPVQSAQLSQTLSTKLRRNLQPKVIDNLLQKFAYKELISITQEVGDGRTTITVTAVQHNRVTAVLGAEHREKKLQPIATTQQGESPVVEKITVSSDEPPAKVLREDKENKNDKDKRKETREDDVMSLLSAQSIRERETKKVGEEIMELLSKPTAKEQSIALRFKSQGEFCPHGTKEECERATKKAGPQCGRLHFRKIIQKHTDESLGDCSFLNTCFHMDTCRYVHYEVDYTGVSEQQQQQQEQPTSIILPLERPRPDERTILFPPQWIQCDLRFLDMSILGKFAVIMADPPWDIHMELPYGTMSDDEMRQLNIPIMQDEGLIFLWVTGRAMELGRECLQLWGYERVDEIIWVGMKGNPKINRGLDGDVIVAEVRATSHKPDEIYGIIERLSPGTRKLELFGRPHNVQPNWVTLGNQLEGVNLLEEDLVKAFKERYPDGICRKPSSQ</sequence>
<dbReference type="Pfam" id="PF05063">
    <property type="entry name" value="MT-A70"/>
    <property type="match status" value="1"/>
</dbReference>
<proteinExistence type="inferred from homology"/>
<evidence type="ECO:0000256" key="7">
    <source>
        <dbReference type="SAM" id="MobiDB-lite"/>
    </source>
</evidence>
<name>A0A8J5KNT5_HOMAM</name>
<dbReference type="GO" id="GO:0005634">
    <property type="term" value="C:nucleus"/>
    <property type="evidence" value="ECO:0007669"/>
    <property type="project" value="TreeGrafter"/>
</dbReference>
<comment type="caution">
    <text evidence="8">The sequence shown here is derived from an EMBL/GenBank/DDBJ whole genome shotgun (WGS) entry which is preliminary data.</text>
</comment>
<evidence type="ECO:0000256" key="5">
    <source>
        <dbReference type="ARBA" id="ARBA00048957"/>
    </source>
</evidence>
<evidence type="ECO:0000256" key="6">
    <source>
        <dbReference type="PROSITE-ProRule" id="PRU00489"/>
    </source>
</evidence>
<dbReference type="GO" id="GO:0001734">
    <property type="term" value="F:mRNA m(6)A methyltransferase activity"/>
    <property type="evidence" value="ECO:0007669"/>
    <property type="project" value="UniProtKB-EC"/>
</dbReference>
<dbReference type="InterPro" id="IPR029063">
    <property type="entry name" value="SAM-dependent_MTases_sf"/>
</dbReference>
<feature type="compositionally biased region" description="Basic and acidic residues" evidence="7">
    <location>
        <begin position="124"/>
        <end position="149"/>
    </location>
</feature>
<gene>
    <name evidence="8" type="primary">METTL3-L</name>
    <name evidence="8" type="ORF">Hamer_G025100</name>
</gene>
<keyword evidence="3" id="KW-0808">Transferase</keyword>
<dbReference type="InterPro" id="IPR007757">
    <property type="entry name" value="MT-A70-like"/>
</dbReference>
<evidence type="ECO:0000256" key="2">
    <source>
        <dbReference type="ARBA" id="ARBA00022603"/>
    </source>
</evidence>
<dbReference type="AlphaFoldDB" id="A0A8J5KNT5"/>
<accession>A0A8J5KNT5</accession>
<evidence type="ECO:0000256" key="4">
    <source>
        <dbReference type="ARBA" id="ARBA00022691"/>
    </source>
</evidence>
<keyword evidence="2" id="KW-0489">Methyltransferase</keyword>
<comment type="similarity">
    <text evidence="6">Belongs to the MT-A70-like family.</text>
</comment>
<comment type="catalytic activity">
    <reaction evidence="5">
        <text>an adenosine in mRNA + S-adenosyl-L-methionine = an N(6)-methyladenosine in mRNA + S-adenosyl-L-homocysteine + H(+)</text>
        <dbReference type="Rhea" id="RHEA:55584"/>
        <dbReference type="Rhea" id="RHEA-COMP:12414"/>
        <dbReference type="Rhea" id="RHEA-COMP:12417"/>
        <dbReference type="ChEBI" id="CHEBI:15378"/>
        <dbReference type="ChEBI" id="CHEBI:57856"/>
        <dbReference type="ChEBI" id="CHEBI:59789"/>
        <dbReference type="ChEBI" id="CHEBI:74411"/>
        <dbReference type="ChEBI" id="CHEBI:74449"/>
        <dbReference type="EC" id="2.1.1.348"/>
    </reaction>
</comment>
<dbReference type="PANTHER" id="PTHR12829">
    <property type="entry name" value="N6-ADENOSINE-METHYLTRANSFERASE"/>
    <property type="match status" value="1"/>
</dbReference>
<dbReference type="EC" id="2.1.1.348" evidence="1"/>
<dbReference type="EMBL" id="JAHLQT010013574">
    <property type="protein sequence ID" value="KAG7170769.1"/>
    <property type="molecule type" value="Genomic_DNA"/>
</dbReference>
<evidence type="ECO:0000256" key="3">
    <source>
        <dbReference type="ARBA" id="ARBA00022679"/>
    </source>
</evidence>
<keyword evidence="9" id="KW-1185">Reference proteome</keyword>
<dbReference type="GO" id="GO:0036396">
    <property type="term" value="C:RNA N6-methyladenosine methyltransferase complex"/>
    <property type="evidence" value="ECO:0007669"/>
    <property type="project" value="TreeGrafter"/>
</dbReference>
<dbReference type="Proteomes" id="UP000747542">
    <property type="component" value="Unassembled WGS sequence"/>
</dbReference>
<evidence type="ECO:0000256" key="1">
    <source>
        <dbReference type="ARBA" id="ARBA00012160"/>
    </source>
</evidence>
<dbReference type="GO" id="GO:0032259">
    <property type="term" value="P:methylation"/>
    <property type="evidence" value="ECO:0007669"/>
    <property type="project" value="UniProtKB-KW"/>
</dbReference>
<organism evidence="8 9">
    <name type="scientific">Homarus americanus</name>
    <name type="common">American lobster</name>
    <dbReference type="NCBI Taxonomy" id="6706"/>
    <lineage>
        <taxon>Eukaryota</taxon>
        <taxon>Metazoa</taxon>
        <taxon>Ecdysozoa</taxon>
        <taxon>Arthropoda</taxon>
        <taxon>Crustacea</taxon>
        <taxon>Multicrustacea</taxon>
        <taxon>Malacostraca</taxon>
        <taxon>Eumalacostraca</taxon>
        <taxon>Eucarida</taxon>
        <taxon>Decapoda</taxon>
        <taxon>Pleocyemata</taxon>
        <taxon>Astacidea</taxon>
        <taxon>Nephropoidea</taxon>
        <taxon>Nephropidae</taxon>
        <taxon>Homarus</taxon>
    </lineage>
</organism>